<feature type="transmembrane region" description="Helical" evidence="7">
    <location>
        <begin position="21"/>
        <end position="42"/>
    </location>
</feature>
<evidence type="ECO:0000313" key="10">
    <source>
        <dbReference type="Proteomes" id="UP000529783"/>
    </source>
</evidence>
<evidence type="ECO:0000256" key="5">
    <source>
        <dbReference type="ARBA" id="ARBA00023136"/>
    </source>
</evidence>
<reference evidence="9 10" key="1">
    <citation type="submission" date="2020-07" db="EMBL/GenBank/DDBJ databases">
        <title>Sequencing the genomes of 1000 actinobacteria strains.</title>
        <authorList>
            <person name="Klenk H.-P."/>
        </authorList>
    </citation>
    <scope>NUCLEOTIDE SEQUENCE [LARGE SCALE GENOMIC DNA]</scope>
    <source>
        <strain evidence="9 10">DSM 40398</strain>
    </source>
</reference>
<feature type="transmembrane region" description="Helical" evidence="7">
    <location>
        <begin position="277"/>
        <end position="299"/>
    </location>
</feature>
<dbReference type="RefSeq" id="WP_179843413.1">
    <property type="nucleotide sequence ID" value="NZ_JACCBA010000001.1"/>
</dbReference>
<feature type="transmembrane region" description="Helical" evidence="7">
    <location>
        <begin position="62"/>
        <end position="86"/>
    </location>
</feature>
<dbReference type="PANTHER" id="PTHR30572">
    <property type="entry name" value="MEMBRANE COMPONENT OF TRANSPORTER-RELATED"/>
    <property type="match status" value="1"/>
</dbReference>
<gene>
    <name evidence="9" type="ORF">BJY14_002089</name>
</gene>
<dbReference type="InterPro" id="IPR050250">
    <property type="entry name" value="Macrolide_Exporter_MacB"/>
</dbReference>
<evidence type="ECO:0000256" key="6">
    <source>
        <dbReference type="ARBA" id="ARBA00038076"/>
    </source>
</evidence>
<comment type="similarity">
    <text evidence="6">Belongs to the ABC-4 integral membrane protein family.</text>
</comment>
<dbReference type="InterPro" id="IPR003838">
    <property type="entry name" value="ABC3_permease_C"/>
</dbReference>
<feature type="transmembrane region" description="Helical" evidence="7">
    <location>
        <begin position="231"/>
        <end position="256"/>
    </location>
</feature>
<keyword evidence="3 7" id="KW-0812">Transmembrane</keyword>
<accession>A0A7Y9EE63</accession>
<dbReference type="EMBL" id="JACCBA010000001">
    <property type="protein sequence ID" value="NYD46106.1"/>
    <property type="molecule type" value="Genomic_DNA"/>
</dbReference>
<evidence type="ECO:0000256" key="4">
    <source>
        <dbReference type="ARBA" id="ARBA00022989"/>
    </source>
</evidence>
<keyword evidence="2" id="KW-1003">Cell membrane</keyword>
<comment type="caution">
    <text evidence="9">The sequence shown here is derived from an EMBL/GenBank/DDBJ whole genome shotgun (WGS) entry which is preliminary data.</text>
</comment>
<feature type="transmembrane region" description="Helical" evidence="7">
    <location>
        <begin position="623"/>
        <end position="646"/>
    </location>
</feature>
<keyword evidence="5 7" id="KW-0472">Membrane</keyword>
<feature type="domain" description="ABC3 transporter permease C-terminal" evidence="8">
    <location>
        <begin position="68"/>
        <end position="184"/>
    </location>
</feature>
<evidence type="ECO:0000256" key="3">
    <source>
        <dbReference type="ARBA" id="ARBA00022692"/>
    </source>
</evidence>
<sequence length="659" mass="66694">MNRYVFALRMARQDALRAKGRTALVLSMIGLPIGAVVALAVLRSSAEAGAGGGAGAPSAAESAVLAMIVSMVVLEVVLLAGPAFMVDARRRRRDLALVAASGGAGRHLRAVVLASGLLLGGIAAVAGAGLGIAAAAVVARVASGPDGFGPLTVPWGTIAVTMLLGAGSGLLAALVPARQAGRMDVVAALAGRREPPGRARRGLPIAGGVLVVAGLAASLEGVRVLREFGAALGAAAIIIGLVLAAPWIVGATGRLAPRLPLPLRLAVRDGARNRARTAPAVAAIMAAVAGVTALAIGGASDFEQRRVEYQAQLPHGSALIRLPQGEKQGAGEAAIRRDLPGVPVVPIRTLPGPWGECLAQDSSKCPALSFSAERDGAGVNEILPIVVGGSREARMLLGRDDPAVTSALDAGKIVLFRVRPLDHGTVTAVATYWDDDREHTIARVEDLPAVAAQGDPHVPAIVPPKIADRLAATAGVPVRTEAYGVDRADHRVTKAEQARLTGTMKTFSDDSSAVRVERGFTESYGKITLMLGAVAAVLALGATLIATGLAGADARPDLATLRAVGARPRTRRLLTTGRGAYIAGLGCWLGIAGGFVPGLAVTRPLTDGVEETGAAPHGTITDIPWLLLLAIAVGVPLVAACVAGAVTGGRLPKAGRTPG</sequence>
<dbReference type="GO" id="GO:0005886">
    <property type="term" value="C:plasma membrane"/>
    <property type="evidence" value="ECO:0007669"/>
    <property type="project" value="UniProtKB-SubCell"/>
</dbReference>
<evidence type="ECO:0000256" key="2">
    <source>
        <dbReference type="ARBA" id="ARBA00022475"/>
    </source>
</evidence>
<feature type="domain" description="ABC3 transporter permease C-terminal" evidence="8">
    <location>
        <begin position="530"/>
        <end position="641"/>
    </location>
</feature>
<evidence type="ECO:0000313" key="9">
    <source>
        <dbReference type="EMBL" id="NYD46106.1"/>
    </source>
</evidence>
<dbReference type="AlphaFoldDB" id="A0A7Y9EE63"/>
<dbReference type="GO" id="GO:0022857">
    <property type="term" value="F:transmembrane transporter activity"/>
    <property type="evidence" value="ECO:0007669"/>
    <property type="project" value="TreeGrafter"/>
</dbReference>
<keyword evidence="4 7" id="KW-1133">Transmembrane helix</keyword>
<dbReference type="Proteomes" id="UP000529783">
    <property type="component" value="Unassembled WGS sequence"/>
</dbReference>
<protein>
    <submittedName>
        <fullName evidence="9">Putative ABC transport system permease protein</fullName>
    </submittedName>
</protein>
<dbReference type="PANTHER" id="PTHR30572:SF4">
    <property type="entry name" value="ABC TRANSPORTER PERMEASE YTRF"/>
    <property type="match status" value="1"/>
</dbReference>
<comment type="subcellular location">
    <subcellularLocation>
        <location evidence="1">Cell membrane</location>
        <topology evidence="1">Multi-pass membrane protein</topology>
    </subcellularLocation>
</comment>
<feature type="transmembrane region" description="Helical" evidence="7">
    <location>
        <begin position="527"/>
        <end position="552"/>
    </location>
</feature>
<proteinExistence type="inferred from homology"/>
<feature type="transmembrane region" description="Helical" evidence="7">
    <location>
        <begin position="202"/>
        <end position="219"/>
    </location>
</feature>
<feature type="transmembrane region" description="Helical" evidence="7">
    <location>
        <begin position="155"/>
        <end position="175"/>
    </location>
</feature>
<feature type="transmembrane region" description="Helical" evidence="7">
    <location>
        <begin position="579"/>
        <end position="603"/>
    </location>
</feature>
<organism evidence="9 10">
    <name type="scientific">Actinomadura luteofluorescens</name>
    <dbReference type="NCBI Taxonomy" id="46163"/>
    <lineage>
        <taxon>Bacteria</taxon>
        <taxon>Bacillati</taxon>
        <taxon>Actinomycetota</taxon>
        <taxon>Actinomycetes</taxon>
        <taxon>Streptosporangiales</taxon>
        <taxon>Thermomonosporaceae</taxon>
        <taxon>Actinomadura</taxon>
    </lineage>
</organism>
<evidence type="ECO:0000259" key="8">
    <source>
        <dbReference type="Pfam" id="PF02687"/>
    </source>
</evidence>
<evidence type="ECO:0000256" key="7">
    <source>
        <dbReference type="SAM" id="Phobius"/>
    </source>
</evidence>
<keyword evidence="10" id="KW-1185">Reference proteome</keyword>
<dbReference type="Pfam" id="PF02687">
    <property type="entry name" value="FtsX"/>
    <property type="match status" value="2"/>
</dbReference>
<name>A0A7Y9EE63_9ACTN</name>
<feature type="transmembrane region" description="Helical" evidence="7">
    <location>
        <begin position="107"/>
        <end position="135"/>
    </location>
</feature>
<evidence type="ECO:0000256" key="1">
    <source>
        <dbReference type="ARBA" id="ARBA00004651"/>
    </source>
</evidence>